<name>B2CSM3_9STRA</name>
<keyword evidence="2" id="KW-0732">Signal</keyword>
<feature type="signal peptide" evidence="2">
    <location>
        <begin position="1"/>
        <end position="19"/>
    </location>
</feature>
<feature type="chain" id="PRO_5002775892" evidence="2">
    <location>
        <begin position="20"/>
        <end position="187"/>
    </location>
</feature>
<evidence type="ECO:0000313" key="3">
    <source>
        <dbReference type="EMBL" id="ACB55613.1"/>
    </source>
</evidence>
<feature type="region of interest" description="Disordered" evidence="1">
    <location>
        <begin position="112"/>
        <end position="136"/>
    </location>
</feature>
<protein>
    <submittedName>
        <fullName evidence="3">Avirulence protein</fullName>
    </submittedName>
</protein>
<dbReference type="InterPro" id="IPR031791">
    <property type="entry name" value="ATR13"/>
</dbReference>
<evidence type="ECO:0000256" key="2">
    <source>
        <dbReference type="SAM" id="SignalP"/>
    </source>
</evidence>
<sequence length="187" mass="20705">MRLVHAVLLPGIIVFVSNGNLLHAHALHEDETGVTAGRQLRAAASEVFGLSRASFGLGKAQDPLDKFFRKIINSRKPIETSYSAKGIHEKIIKAYDRHVFESKKAHDLHVSESKKAHDLHVSKSKKAHDRHVSKPKEAPLQYASVAAYLKKTYPGPDIERIVSTLEHHDEVGARNLGAKLWTALASQ</sequence>
<accession>B2CSM3</accession>
<organism evidence="3">
    <name type="scientific">Hyaloperonospora parasitica</name>
    <dbReference type="NCBI Taxonomy" id="123356"/>
    <lineage>
        <taxon>Eukaryota</taxon>
        <taxon>Sar</taxon>
        <taxon>Stramenopiles</taxon>
        <taxon>Oomycota</taxon>
        <taxon>Peronosporomycetes</taxon>
        <taxon>Peronosporales</taxon>
        <taxon>Peronosporaceae</taxon>
        <taxon>Hyaloperonospora</taxon>
    </lineage>
</organism>
<dbReference type="Gene3D" id="1.25.40.640">
    <property type="entry name" value="Avirulence protein ATR13"/>
    <property type="match status" value="2"/>
</dbReference>
<dbReference type="AlphaFoldDB" id="B2CSM3"/>
<feature type="compositionally biased region" description="Basic and acidic residues" evidence="1">
    <location>
        <begin position="112"/>
        <end position="121"/>
    </location>
</feature>
<dbReference type="InterPro" id="IPR038525">
    <property type="entry name" value="ATR13_sf"/>
</dbReference>
<proteinExistence type="predicted"/>
<reference evidence="3" key="1">
    <citation type="journal article" date="2008" name="Mol. Plant Pathol.">
        <title>Natural variation reveals key amino acids in a downy mildew effector that alters recognition specificity by an Arabidopsis resistance gene.</title>
        <authorList>
            <person name="Allen R.L."/>
            <person name="Meitz J.C."/>
            <person name="Baumber R.E."/>
            <person name="Hall S.A."/>
            <person name="Lee S.C."/>
            <person name="Rose L.E."/>
            <person name="Beynon J.L."/>
        </authorList>
    </citation>
    <scope>NUCLEOTIDE SEQUENCE</scope>
    <source>
        <strain evidence="3">AHND1</strain>
    </source>
</reference>
<dbReference type="EMBL" id="EU549820">
    <property type="protein sequence ID" value="ACB55613.1"/>
    <property type="molecule type" value="Genomic_DNA"/>
</dbReference>
<dbReference type="Pfam" id="PF16829">
    <property type="entry name" value="ATR13"/>
    <property type="match status" value="2"/>
</dbReference>
<evidence type="ECO:0000256" key="1">
    <source>
        <dbReference type="SAM" id="MobiDB-lite"/>
    </source>
</evidence>
<gene>
    <name evidence="3" type="primary">Atr13</name>
</gene>